<dbReference type="GO" id="GO:0005506">
    <property type="term" value="F:iron ion binding"/>
    <property type="evidence" value="ECO:0007669"/>
    <property type="project" value="TreeGrafter"/>
</dbReference>
<dbReference type="PRINTS" id="PR00445">
    <property type="entry name" value="HUPFHYPC"/>
</dbReference>
<dbReference type="InterPro" id="IPR001109">
    <property type="entry name" value="Hydrogenase_HupF/HypC"/>
</dbReference>
<comment type="similarity">
    <text evidence="1">Belongs to the HupF/HypC family.</text>
</comment>
<evidence type="ECO:0000313" key="2">
    <source>
        <dbReference type="EMBL" id="XBO69589.1"/>
    </source>
</evidence>
<dbReference type="RefSeq" id="WP_348826704.1">
    <property type="nucleotide sequence ID" value="NZ_CP098827.1"/>
</dbReference>
<dbReference type="InterPro" id="IPR019812">
    <property type="entry name" value="Hydgase_assmbl_chp_CS"/>
</dbReference>
<dbReference type="GO" id="GO:1902670">
    <property type="term" value="F:carbon dioxide binding"/>
    <property type="evidence" value="ECO:0007669"/>
    <property type="project" value="TreeGrafter"/>
</dbReference>
<dbReference type="PROSITE" id="PS01097">
    <property type="entry name" value="HUPF_HYPC"/>
    <property type="match status" value="1"/>
</dbReference>
<dbReference type="Gene3D" id="2.30.30.140">
    <property type="match status" value="1"/>
</dbReference>
<evidence type="ECO:0000256" key="1">
    <source>
        <dbReference type="ARBA" id="ARBA00006018"/>
    </source>
</evidence>
<name>A0AAU7KDC3_9GAMM</name>
<dbReference type="EMBL" id="CP098827">
    <property type="protein sequence ID" value="XBO69589.1"/>
    <property type="molecule type" value="Genomic_DNA"/>
</dbReference>
<gene>
    <name evidence="2" type="primary">hypC</name>
    <name evidence="2" type="ORF">NFG58_13230</name>
</gene>
<reference evidence="2" key="1">
    <citation type="submission" date="2022-06" db="EMBL/GenBank/DDBJ databases">
        <title>A novel DMS-producing enzyme.</title>
        <authorList>
            <person name="Zhang Y."/>
        </authorList>
    </citation>
    <scope>NUCLEOTIDE SEQUENCE</scope>
    <source>
        <strain evidence="2">RT37</strain>
    </source>
</reference>
<dbReference type="PANTHER" id="PTHR35177:SF2">
    <property type="entry name" value="HYDROGENASE MATURATION FACTOR HYBG"/>
    <property type="match status" value="1"/>
</dbReference>
<dbReference type="NCBIfam" id="TIGR00074">
    <property type="entry name" value="hypC_hupF"/>
    <property type="match status" value="1"/>
</dbReference>
<dbReference type="PANTHER" id="PTHR35177">
    <property type="entry name" value="HYDROGENASE MATURATION FACTOR HYBG"/>
    <property type="match status" value="1"/>
</dbReference>
<dbReference type="AlphaFoldDB" id="A0AAU7KDC3"/>
<sequence length="109" mass="11360">MCIGIPMRVLEASGTLAICVSDGAEDRQEVDISLVEAVSPGDWLLVFLGAARRVLEADEALRISDALRAMAMAAEAGTVEAGLFADLEQGEPRLPPHLEAARKAGASTG</sequence>
<accession>A0AAU7KDC3</accession>
<proteinExistence type="inferred from homology"/>
<dbReference type="SUPFAM" id="SSF159127">
    <property type="entry name" value="HupF/HypC-like"/>
    <property type="match status" value="1"/>
</dbReference>
<organism evidence="2">
    <name type="scientific">Halomonas sp. RT37</name>
    <dbReference type="NCBI Taxonomy" id="2950872"/>
    <lineage>
        <taxon>Bacteria</taxon>
        <taxon>Pseudomonadati</taxon>
        <taxon>Pseudomonadota</taxon>
        <taxon>Gammaproteobacteria</taxon>
        <taxon>Oceanospirillales</taxon>
        <taxon>Halomonadaceae</taxon>
        <taxon>Halomonas</taxon>
    </lineage>
</organism>
<dbReference type="GO" id="GO:0051604">
    <property type="term" value="P:protein maturation"/>
    <property type="evidence" value="ECO:0007669"/>
    <property type="project" value="TreeGrafter"/>
</dbReference>
<dbReference type="Pfam" id="PF01455">
    <property type="entry name" value="HupF_HypC"/>
    <property type="match status" value="1"/>
</dbReference>
<protein>
    <submittedName>
        <fullName evidence="2">HypC/HybG/HupF family hydrogenase formation chaperone</fullName>
    </submittedName>
</protein>